<comment type="caution">
    <text evidence="1">The sequence shown here is derived from an EMBL/GenBank/DDBJ whole genome shotgun (WGS) entry which is preliminary data.</text>
</comment>
<gene>
    <name evidence="1" type="ORF">Gotri_006385</name>
</gene>
<name>A0A7J9F043_9ROSI</name>
<accession>A0A7J9F043</accession>
<dbReference type="AlphaFoldDB" id="A0A7J9F043"/>
<evidence type="ECO:0000313" key="1">
    <source>
        <dbReference type="EMBL" id="MBA0778531.1"/>
    </source>
</evidence>
<organism evidence="1 2">
    <name type="scientific">Gossypium trilobum</name>
    <dbReference type="NCBI Taxonomy" id="34281"/>
    <lineage>
        <taxon>Eukaryota</taxon>
        <taxon>Viridiplantae</taxon>
        <taxon>Streptophyta</taxon>
        <taxon>Embryophyta</taxon>
        <taxon>Tracheophyta</taxon>
        <taxon>Spermatophyta</taxon>
        <taxon>Magnoliopsida</taxon>
        <taxon>eudicotyledons</taxon>
        <taxon>Gunneridae</taxon>
        <taxon>Pentapetalae</taxon>
        <taxon>rosids</taxon>
        <taxon>malvids</taxon>
        <taxon>Malvales</taxon>
        <taxon>Malvaceae</taxon>
        <taxon>Malvoideae</taxon>
        <taxon>Gossypium</taxon>
    </lineage>
</organism>
<sequence>MWKEALGILILLMAYWLQLMRVVYSVPISLQQGLDQLVWHFSNNVLCSIKLGYTLALDSTILNYSLADNFLQTWKKAKRVYNTVQIQESSPYSTISYWRKSKLGWYKCNVDVACFEVEKASTYATVIRDWSGKVVNSVSSHRGILLTPSLVEIYVFKEVLSWMHGLS</sequence>
<dbReference type="EMBL" id="JABEZW010000010">
    <property type="protein sequence ID" value="MBA0778531.1"/>
    <property type="molecule type" value="Genomic_DNA"/>
</dbReference>
<evidence type="ECO:0000313" key="2">
    <source>
        <dbReference type="Proteomes" id="UP000593568"/>
    </source>
</evidence>
<dbReference type="Proteomes" id="UP000593568">
    <property type="component" value="Unassembled WGS sequence"/>
</dbReference>
<proteinExistence type="predicted"/>
<keyword evidence="2" id="KW-1185">Reference proteome</keyword>
<reference evidence="1 2" key="1">
    <citation type="journal article" date="2019" name="Genome Biol. Evol.">
        <title>Insights into the evolution of the New World diploid cottons (Gossypium, subgenus Houzingenia) based on genome sequencing.</title>
        <authorList>
            <person name="Grover C.E."/>
            <person name="Arick M.A. 2nd"/>
            <person name="Thrash A."/>
            <person name="Conover J.L."/>
            <person name="Sanders W.S."/>
            <person name="Peterson D.G."/>
            <person name="Frelichowski J.E."/>
            <person name="Scheffler J.A."/>
            <person name="Scheffler B.E."/>
            <person name="Wendel J.F."/>
        </authorList>
    </citation>
    <scope>NUCLEOTIDE SEQUENCE [LARGE SCALE GENOMIC DNA]</scope>
    <source>
        <strain evidence="1">8</strain>
        <tissue evidence="1">Leaf</tissue>
    </source>
</reference>
<protein>
    <submittedName>
        <fullName evidence="1">Uncharacterized protein</fullName>
    </submittedName>
</protein>